<feature type="region of interest" description="Disordered" evidence="2">
    <location>
        <begin position="229"/>
        <end position="257"/>
    </location>
</feature>
<name>A0ABP8U0R2_9ACTN</name>
<evidence type="ECO:0000313" key="5">
    <source>
        <dbReference type="Proteomes" id="UP001500212"/>
    </source>
</evidence>
<protein>
    <submittedName>
        <fullName evidence="4">RNA-guided endonuclease TnpB family protein</fullName>
    </submittedName>
</protein>
<dbReference type="PANTHER" id="PTHR30405">
    <property type="entry name" value="TRANSPOSASE"/>
    <property type="match status" value="1"/>
</dbReference>
<accession>A0ABP8U0R2</accession>
<comment type="caution">
    <text evidence="4">The sequence shown here is derived from an EMBL/GenBank/DDBJ whole genome shotgun (WGS) entry which is preliminary data.</text>
</comment>
<sequence>MKLVVQVKLLPTPEQAAALAATLALCNTAANEVSAVAFAHGVFARQKLQKLVYTDLKARGLSAQPALHVIRKVADAYTALHAQIEAGLLGGEHSRQRRKATSKPITVRADAAQPFDDRCLSWQMDARTISIWTARGRVRDIAFTGEPGQLKFLADHRKGETDLVHRDGMFFLIATCEIEQVLRVEPADWIGVDRGIVNLATTSDGDNHQGKGLARYRRRQARLRAQLQAKKAAGSRSAARRLARRAQREARHAANENHKISKSIVTDARRTGRGIALEELSGIRDRVRLRRHQRATHSSWPFHQLGTFIQYKAQRAGVPFLEVDPAYTSQRCPVPWCGHTERADRPDRNTFCCRRCGFAGPADVIAAMNIRKRACVVWAFVSMPVPTPKGGQGRCDPGTTPSRDRERNKA</sequence>
<dbReference type="PANTHER" id="PTHR30405:SF11">
    <property type="entry name" value="RNA-GUIDED DNA ENDONUCLEASE RV2885C-RELATED"/>
    <property type="match status" value="1"/>
</dbReference>
<feature type="compositionally biased region" description="Basic and acidic residues" evidence="2">
    <location>
        <begin position="246"/>
        <end position="257"/>
    </location>
</feature>
<keyword evidence="1" id="KW-0238">DNA-binding</keyword>
<feature type="region of interest" description="Disordered" evidence="2">
    <location>
        <begin position="388"/>
        <end position="410"/>
    </location>
</feature>
<dbReference type="EMBL" id="BAABHJ010000040">
    <property type="protein sequence ID" value="GAA4618927.1"/>
    <property type="molecule type" value="Genomic_DNA"/>
</dbReference>
<proteinExistence type="predicted"/>
<reference evidence="5" key="1">
    <citation type="journal article" date="2019" name="Int. J. Syst. Evol. Microbiol.">
        <title>The Global Catalogue of Microorganisms (GCM) 10K type strain sequencing project: providing services to taxonomists for standard genome sequencing and annotation.</title>
        <authorList>
            <consortium name="The Broad Institute Genomics Platform"/>
            <consortium name="The Broad Institute Genome Sequencing Center for Infectious Disease"/>
            <person name="Wu L."/>
            <person name="Ma J."/>
        </authorList>
    </citation>
    <scope>NUCLEOTIDE SEQUENCE [LARGE SCALE GENOMIC DNA]</scope>
    <source>
        <strain evidence="5">JCM 17938</strain>
    </source>
</reference>
<evidence type="ECO:0000256" key="1">
    <source>
        <dbReference type="ARBA" id="ARBA00023125"/>
    </source>
</evidence>
<dbReference type="InterPro" id="IPR010095">
    <property type="entry name" value="Cas12f1-like_TNB"/>
</dbReference>
<dbReference type="Proteomes" id="UP001500212">
    <property type="component" value="Unassembled WGS sequence"/>
</dbReference>
<keyword evidence="4" id="KW-0540">Nuclease</keyword>
<evidence type="ECO:0000259" key="3">
    <source>
        <dbReference type="Pfam" id="PF07282"/>
    </source>
</evidence>
<keyword evidence="4" id="KW-0255">Endonuclease</keyword>
<keyword evidence="4" id="KW-0378">Hydrolase</keyword>
<dbReference type="InterPro" id="IPR051399">
    <property type="entry name" value="RNA-guided_DNA_endo/Transpos"/>
</dbReference>
<dbReference type="RefSeq" id="WP_345367103.1">
    <property type="nucleotide sequence ID" value="NZ_BAABHJ010000040.1"/>
</dbReference>
<organism evidence="4 5">
    <name type="scientific">Actinoallomurus liliacearum</name>
    <dbReference type="NCBI Taxonomy" id="1080073"/>
    <lineage>
        <taxon>Bacteria</taxon>
        <taxon>Bacillati</taxon>
        <taxon>Actinomycetota</taxon>
        <taxon>Actinomycetes</taxon>
        <taxon>Streptosporangiales</taxon>
        <taxon>Thermomonosporaceae</taxon>
        <taxon>Actinoallomurus</taxon>
    </lineage>
</organism>
<dbReference type="NCBIfam" id="TIGR01766">
    <property type="entry name" value="IS200/IS605 family accessory protein TnpB-like domain"/>
    <property type="match status" value="1"/>
</dbReference>
<evidence type="ECO:0000313" key="4">
    <source>
        <dbReference type="EMBL" id="GAA4618927.1"/>
    </source>
</evidence>
<feature type="domain" description="Cas12f1-like TNB" evidence="3">
    <location>
        <begin position="302"/>
        <end position="370"/>
    </location>
</feature>
<dbReference type="Pfam" id="PF07282">
    <property type="entry name" value="Cas12f1-like_TNB"/>
    <property type="match status" value="1"/>
</dbReference>
<dbReference type="NCBIfam" id="NF040570">
    <property type="entry name" value="guided_TnpB"/>
    <property type="match status" value="1"/>
</dbReference>
<keyword evidence="5" id="KW-1185">Reference proteome</keyword>
<gene>
    <name evidence="4" type="ORF">GCM10023195_85380</name>
</gene>
<evidence type="ECO:0000256" key="2">
    <source>
        <dbReference type="SAM" id="MobiDB-lite"/>
    </source>
</evidence>
<dbReference type="GO" id="GO:0004519">
    <property type="term" value="F:endonuclease activity"/>
    <property type="evidence" value="ECO:0007669"/>
    <property type="project" value="UniProtKB-KW"/>
</dbReference>